<proteinExistence type="predicted"/>
<organism evidence="1 2">
    <name type="scientific">Aristolochia fimbriata</name>
    <name type="common">White veined hardy Dutchman's pipe vine</name>
    <dbReference type="NCBI Taxonomy" id="158543"/>
    <lineage>
        <taxon>Eukaryota</taxon>
        <taxon>Viridiplantae</taxon>
        <taxon>Streptophyta</taxon>
        <taxon>Embryophyta</taxon>
        <taxon>Tracheophyta</taxon>
        <taxon>Spermatophyta</taxon>
        <taxon>Magnoliopsida</taxon>
        <taxon>Magnoliidae</taxon>
        <taxon>Piperales</taxon>
        <taxon>Aristolochiaceae</taxon>
        <taxon>Aristolochia</taxon>
    </lineage>
</organism>
<dbReference type="Proteomes" id="UP000825729">
    <property type="component" value="Unassembled WGS sequence"/>
</dbReference>
<dbReference type="AlphaFoldDB" id="A0AAV7DYC0"/>
<name>A0AAV7DYC0_ARIFI</name>
<evidence type="ECO:0000313" key="2">
    <source>
        <dbReference type="Proteomes" id="UP000825729"/>
    </source>
</evidence>
<comment type="caution">
    <text evidence="1">The sequence shown here is derived from an EMBL/GenBank/DDBJ whole genome shotgun (WGS) entry which is preliminary data.</text>
</comment>
<dbReference type="EMBL" id="JAINDJ010000007">
    <property type="protein sequence ID" value="KAG9441665.1"/>
    <property type="molecule type" value="Genomic_DNA"/>
</dbReference>
<keyword evidence="2" id="KW-1185">Reference proteome</keyword>
<sequence length="137" mass="15896">MQRQRELLAFRTPQHPSLGTNHWGGASPLLARNVPAESLETKYLRLTSIRTKDEIITPGDELMIWTSKIFPSPAQKAAPQCRGFFLRWIQRKRKSVLGDKKKRRWLPFGDPQKRWPQGREWDADHVCFIGMKGIESS</sequence>
<protein>
    <submittedName>
        <fullName evidence="1">Uncharacterized protein</fullName>
    </submittedName>
</protein>
<gene>
    <name evidence="1" type="ORF">H6P81_017519</name>
</gene>
<evidence type="ECO:0000313" key="1">
    <source>
        <dbReference type="EMBL" id="KAG9441665.1"/>
    </source>
</evidence>
<accession>A0AAV7DYC0</accession>
<reference evidence="1 2" key="1">
    <citation type="submission" date="2021-07" db="EMBL/GenBank/DDBJ databases">
        <title>The Aristolochia fimbriata genome: insights into angiosperm evolution, floral development and chemical biosynthesis.</title>
        <authorList>
            <person name="Jiao Y."/>
        </authorList>
    </citation>
    <scope>NUCLEOTIDE SEQUENCE [LARGE SCALE GENOMIC DNA]</scope>
    <source>
        <strain evidence="1">IBCAS-2021</strain>
        <tissue evidence="1">Leaf</tissue>
    </source>
</reference>